<dbReference type="EMBL" id="WXWW01000084">
    <property type="protein sequence ID" value="NAW64620.1"/>
    <property type="molecule type" value="Genomic_DNA"/>
</dbReference>
<organism evidence="1 2">
    <name type="scientific">Photobacterium halotolerans</name>
    <dbReference type="NCBI Taxonomy" id="265726"/>
    <lineage>
        <taxon>Bacteria</taxon>
        <taxon>Pseudomonadati</taxon>
        <taxon>Pseudomonadota</taxon>
        <taxon>Gammaproteobacteria</taxon>
        <taxon>Vibrionales</taxon>
        <taxon>Vibrionaceae</taxon>
        <taxon>Photobacterium</taxon>
    </lineage>
</organism>
<comment type="caution">
    <text evidence="1">The sequence shown here is derived from an EMBL/GenBank/DDBJ whole genome shotgun (WGS) entry which is preliminary data.</text>
</comment>
<dbReference type="Proteomes" id="UP000465712">
    <property type="component" value="Unassembled WGS sequence"/>
</dbReference>
<dbReference type="AlphaFoldDB" id="A0A7X4WB48"/>
<accession>A0A7X4WB48</accession>
<protein>
    <submittedName>
        <fullName evidence="1">Uncharacterized protein</fullName>
    </submittedName>
</protein>
<name>A0A7X4WB48_9GAMM</name>
<evidence type="ECO:0000313" key="1">
    <source>
        <dbReference type="EMBL" id="NAW64620.1"/>
    </source>
</evidence>
<proteinExistence type="predicted"/>
<reference evidence="1 2" key="1">
    <citation type="submission" date="2017-05" db="EMBL/GenBank/DDBJ databases">
        <title>High clonality and local adaptation shapes Vibrionaceae linages within an endangered oasis.</title>
        <authorList>
            <person name="Vazquez-Rosas-Landa M."/>
        </authorList>
    </citation>
    <scope>NUCLEOTIDE SEQUENCE [LARGE SCALE GENOMIC DNA]</scope>
    <source>
        <strain evidence="1 2">P46_P4S1P180</strain>
    </source>
</reference>
<sequence length="111" mass="12589">MKGLRPFGDILGGMTPKLSLNLKQVNLSQTDVYDSCSEIELEIKSLGGKYHAYVPWVEEPKDDSLGSTDKSAFERWKTFTDSEKRETLLDWVKNQPTAIEAPRPRKESLNS</sequence>
<evidence type="ECO:0000313" key="2">
    <source>
        <dbReference type="Proteomes" id="UP000465712"/>
    </source>
</evidence>
<dbReference type="RefSeq" id="WP_161443404.1">
    <property type="nucleotide sequence ID" value="NZ_WXWW01000084.1"/>
</dbReference>
<gene>
    <name evidence="1" type="ORF">CAG72_05260</name>
</gene>